<reference evidence="2" key="1">
    <citation type="journal article" date="2020" name="Nat. Commun.">
        <title>Genome sequence of the cluster root forming white lupin.</title>
        <authorList>
            <person name="Hufnagel B."/>
            <person name="Marques A."/>
            <person name="Soriano A."/>
            <person name="Marques L."/>
            <person name="Divol F."/>
            <person name="Doumas P."/>
            <person name="Sallet E."/>
            <person name="Mancinotti D."/>
            <person name="Carrere S."/>
            <person name="Marande W."/>
            <person name="Arribat S."/>
            <person name="Keller J."/>
            <person name="Huneau C."/>
            <person name="Blein T."/>
            <person name="Aime D."/>
            <person name="Laguerre M."/>
            <person name="Taylor J."/>
            <person name="Schubert V."/>
            <person name="Nelson M."/>
            <person name="Geu-Flores F."/>
            <person name="Crespi M."/>
            <person name="Gallardo-Guerrero K."/>
            <person name="Delaux P.-M."/>
            <person name="Salse J."/>
            <person name="Berges H."/>
            <person name="Guyot R."/>
            <person name="Gouzy J."/>
            <person name="Peret B."/>
        </authorList>
    </citation>
    <scope>NUCLEOTIDE SEQUENCE [LARGE SCALE GENOMIC DNA]</scope>
    <source>
        <strain evidence="2">cv. Amiga</strain>
    </source>
</reference>
<accession>A0A6A4P2Q7</accession>
<organism evidence="1 2">
    <name type="scientific">Lupinus albus</name>
    <name type="common">White lupine</name>
    <name type="synonym">Lupinus termis</name>
    <dbReference type="NCBI Taxonomy" id="3870"/>
    <lineage>
        <taxon>Eukaryota</taxon>
        <taxon>Viridiplantae</taxon>
        <taxon>Streptophyta</taxon>
        <taxon>Embryophyta</taxon>
        <taxon>Tracheophyta</taxon>
        <taxon>Spermatophyta</taxon>
        <taxon>Magnoliopsida</taxon>
        <taxon>eudicotyledons</taxon>
        <taxon>Gunneridae</taxon>
        <taxon>Pentapetalae</taxon>
        <taxon>rosids</taxon>
        <taxon>fabids</taxon>
        <taxon>Fabales</taxon>
        <taxon>Fabaceae</taxon>
        <taxon>Papilionoideae</taxon>
        <taxon>50 kb inversion clade</taxon>
        <taxon>genistoids sensu lato</taxon>
        <taxon>core genistoids</taxon>
        <taxon>Genisteae</taxon>
        <taxon>Lupinus</taxon>
    </lineage>
</organism>
<evidence type="ECO:0000313" key="1">
    <source>
        <dbReference type="EMBL" id="KAE9594474.1"/>
    </source>
</evidence>
<proteinExistence type="predicted"/>
<dbReference type="Proteomes" id="UP000447434">
    <property type="component" value="Chromosome 18"/>
</dbReference>
<comment type="caution">
    <text evidence="1">The sequence shown here is derived from an EMBL/GenBank/DDBJ whole genome shotgun (WGS) entry which is preliminary data.</text>
</comment>
<dbReference type="AlphaFoldDB" id="A0A6A4P2Q7"/>
<sequence>MYTLFVPLQFSSYKYLNGNDSFFPRFQLSLSVFAEEPLHYSPIPLFRFRFVISVSVRVRFLFVLRTMLQWMGGSRRKVTAVSLNLNSVFF</sequence>
<gene>
    <name evidence="1" type="ORF">Lalb_Chr18g0054181</name>
</gene>
<keyword evidence="2" id="KW-1185">Reference proteome</keyword>
<protein>
    <submittedName>
        <fullName evidence="1">Uncharacterized protein</fullName>
    </submittedName>
</protein>
<evidence type="ECO:0000313" key="2">
    <source>
        <dbReference type="Proteomes" id="UP000447434"/>
    </source>
</evidence>
<name>A0A6A4P2Q7_LUPAL</name>
<dbReference type="EMBL" id="WOCE01000018">
    <property type="protein sequence ID" value="KAE9594474.1"/>
    <property type="molecule type" value="Genomic_DNA"/>
</dbReference>